<dbReference type="PANTHER" id="PTHR15077">
    <property type="entry name" value="FAS-ASSOCIATING DEATH DOMAIN-CONTAINING PROTEIN FADD"/>
    <property type="match status" value="1"/>
</dbReference>
<dbReference type="InParanoid" id="A0A6P8J2G4"/>
<name>A0A6P8J2G4_ACTTE</name>
<dbReference type="GeneID" id="116307647"/>
<dbReference type="InterPro" id="IPR011029">
    <property type="entry name" value="DEATH-like_dom_sf"/>
</dbReference>
<dbReference type="RefSeq" id="XP_031573782.1">
    <property type="nucleotide sequence ID" value="XM_031717922.1"/>
</dbReference>
<dbReference type="AlphaFoldDB" id="A0A6P8J2G4"/>
<dbReference type="OrthoDB" id="5985756at2759"/>
<dbReference type="SMART" id="SM00005">
    <property type="entry name" value="DEATH"/>
    <property type="match status" value="1"/>
</dbReference>
<dbReference type="InterPro" id="IPR000488">
    <property type="entry name" value="Death_dom"/>
</dbReference>
<dbReference type="Proteomes" id="UP000515163">
    <property type="component" value="Unplaced"/>
</dbReference>
<evidence type="ECO:0000313" key="3">
    <source>
        <dbReference type="RefSeq" id="XP_031573782.1"/>
    </source>
</evidence>
<dbReference type="Gene3D" id="1.10.533.10">
    <property type="entry name" value="Death Domain, Fas"/>
    <property type="match status" value="1"/>
</dbReference>
<dbReference type="KEGG" id="aten:116307647"/>
<evidence type="ECO:0000313" key="2">
    <source>
        <dbReference type="Proteomes" id="UP000515163"/>
    </source>
</evidence>
<sequence length="132" mass="15112">MLIKWTECTEKPTLKLLTDALKDAKKIQLIDGIADVLRQNSYRNPPQGGQPVTATHFLRITNDIVHDWKFIGRYLDVEESIIRQIDKDSKTAREKASQMLIKWKQSNGNEATLEVLKAALQDVGRKDVVRKL</sequence>
<proteinExistence type="predicted"/>
<dbReference type="InterPro" id="IPR016729">
    <property type="entry name" value="FADD"/>
</dbReference>
<dbReference type="CDD" id="cd01670">
    <property type="entry name" value="Death"/>
    <property type="match status" value="1"/>
</dbReference>
<dbReference type="SUPFAM" id="SSF47986">
    <property type="entry name" value="DEATH domain"/>
    <property type="match status" value="1"/>
</dbReference>
<dbReference type="Pfam" id="PF00531">
    <property type="entry name" value="Death"/>
    <property type="match status" value="1"/>
</dbReference>
<protein>
    <submittedName>
        <fullName evidence="3">Uncharacterized protein LOC116307647</fullName>
    </submittedName>
</protein>
<dbReference type="GO" id="GO:0007165">
    <property type="term" value="P:signal transduction"/>
    <property type="evidence" value="ECO:0007669"/>
    <property type="project" value="InterPro"/>
</dbReference>
<dbReference type="PROSITE" id="PS50017">
    <property type="entry name" value="DEATH_DOMAIN"/>
    <property type="match status" value="1"/>
</dbReference>
<gene>
    <name evidence="3" type="primary">LOC116307647</name>
</gene>
<dbReference type="PANTHER" id="PTHR15077:SF12">
    <property type="entry name" value="DEATH DOMAIN-CONTAINING PROTEIN"/>
    <property type="match status" value="1"/>
</dbReference>
<reference evidence="3" key="1">
    <citation type="submission" date="2025-08" db="UniProtKB">
        <authorList>
            <consortium name="RefSeq"/>
        </authorList>
    </citation>
    <scope>IDENTIFICATION</scope>
    <source>
        <tissue evidence="3">Tentacle</tissue>
    </source>
</reference>
<accession>A0A6P8J2G4</accession>
<feature type="domain" description="Death" evidence="1">
    <location>
        <begin position="53"/>
        <end position="132"/>
    </location>
</feature>
<organism evidence="2 3">
    <name type="scientific">Actinia tenebrosa</name>
    <name type="common">Australian red waratah sea anemone</name>
    <dbReference type="NCBI Taxonomy" id="6105"/>
    <lineage>
        <taxon>Eukaryota</taxon>
        <taxon>Metazoa</taxon>
        <taxon>Cnidaria</taxon>
        <taxon>Anthozoa</taxon>
        <taxon>Hexacorallia</taxon>
        <taxon>Actiniaria</taxon>
        <taxon>Actiniidae</taxon>
        <taxon>Actinia</taxon>
    </lineage>
</organism>
<keyword evidence="2" id="KW-1185">Reference proteome</keyword>
<evidence type="ECO:0000259" key="1">
    <source>
        <dbReference type="PROSITE" id="PS50017"/>
    </source>
</evidence>